<evidence type="ECO:0000313" key="1">
    <source>
        <dbReference type="EMBL" id="QPR30006.1"/>
    </source>
</evidence>
<protein>
    <recommendedName>
        <fullName evidence="5">Molecular chaperone GrpE</fullName>
    </recommendedName>
</protein>
<dbReference type="Proteomes" id="UP000595198">
    <property type="component" value="Chromosome"/>
</dbReference>
<evidence type="ECO:0000313" key="4">
    <source>
        <dbReference type="Proteomes" id="UP000595198"/>
    </source>
</evidence>
<evidence type="ECO:0008006" key="5">
    <source>
        <dbReference type="Google" id="ProtNLM"/>
    </source>
</evidence>
<reference evidence="3 4" key="1">
    <citation type="submission" date="2020-12" db="EMBL/GenBank/DDBJ databases">
        <title>FDA dAtabase for Regulatory Grade micrObial Sequences (FDA-ARGOS): Supporting development and validation of Infectious Disease Dx tests.</title>
        <authorList>
            <person name="Sproer C."/>
            <person name="Gronow S."/>
            <person name="Severitt S."/>
            <person name="Schroder I."/>
            <person name="Tallon L."/>
            <person name="Sadzewicz L."/>
            <person name="Zhao X."/>
            <person name="Boylan J."/>
            <person name="Ott S."/>
            <person name="Bowen H."/>
            <person name="Vavikolanu K."/>
            <person name="Mehta A."/>
            <person name="Aluvathingal J."/>
            <person name="Nadendla S."/>
            <person name="Lowell S."/>
            <person name="Myers T."/>
            <person name="Yan Y."/>
            <person name="Sichtig H."/>
        </authorList>
    </citation>
    <scope>NUCLEOTIDE SEQUENCE [LARGE SCALE GENOMIC DNA]</scope>
    <source>
        <strain evidence="1 3">FDAARGOS_938</strain>
        <strain evidence="2 4">FDAARGOS_991</strain>
    </source>
</reference>
<dbReference type="RefSeq" id="WP_197914190.1">
    <property type="nucleotide sequence ID" value="NZ_CP065628.1"/>
</dbReference>
<organism evidence="1 3">
    <name type="scientific">Corynebacterium amycolatum</name>
    <dbReference type="NCBI Taxonomy" id="43765"/>
    <lineage>
        <taxon>Bacteria</taxon>
        <taxon>Bacillati</taxon>
        <taxon>Actinomycetota</taxon>
        <taxon>Actinomycetes</taxon>
        <taxon>Mycobacteriales</taxon>
        <taxon>Corynebacteriaceae</taxon>
        <taxon>Corynebacterium</taxon>
    </lineage>
</organism>
<evidence type="ECO:0000313" key="2">
    <source>
        <dbReference type="EMBL" id="QQB81842.1"/>
    </source>
</evidence>
<dbReference type="EMBL" id="CP066023">
    <property type="protein sequence ID" value="QQB81842.1"/>
    <property type="molecule type" value="Genomic_DNA"/>
</dbReference>
<dbReference type="AlphaFoldDB" id="A0AB37G798"/>
<name>A0AB37G798_CORAY</name>
<evidence type="ECO:0000313" key="3">
    <source>
        <dbReference type="Proteomes" id="UP000594774"/>
    </source>
</evidence>
<dbReference type="Proteomes" id="UP000594774">
    <property type="component" value="Chromosome"/>
</dbReference>
<gene>
    <name evidence="1" type="ORF">I6G95_07035</name>
    <name evidence="2" type="ORF">I6H48_07595</name>
</gene>
<accession>A0AB37G798</accession>
<sequence>MRLSDQVRALEEENTRLRAALAAEQDKRRKWQGALNRVEDLIEREKGPHIKDYHAAVERNDYPTGQAAFSSLSALCQALIYIKDARVEARKEASQ</sequence>
<keyword evidence="4" id="KW-1185">Reference proteome</keyword>
<proteinExistence type="predicted"/>
<dbReference type="EMBL" id="CP065628">
    <property type="protein sequence ID" value="QPR30006.1"/>
    <property type="molecule type" value="Genomic_DNA"/>
</dbReference>